<dbReference type="GO" id="GO:0006355">
    <property type="term" value="P:regulation of DNA-templated transcription"/>
    <property type="evidence" value="ECO:0007669"/>
    <property type="project" value="InterPro"/>
</dbReference>
<evidence type="ECO:0000256" key="2">
    <source>
        <dbReference type="ARBA" id="ARBA00023125"/>
    </source>
</evidence>
<gene>
    <name evidence="5" type="ORF">EKH80_17520</name>
</gene>
<dbReference type="AlphaFoldDB" id="A0A3S0R1X4"/>
<dbReference type="Pfam" id="PF00196">
    <property type="entry name" value="GerE"/>
    <property type="match status" value="1"/>
</dbReference>
<evidence type="ECO:0000313" key="6">
    <source>
        <dbReference type="Proteomes" id="UP000274358"/>
    </source>
</evidence>
<keyword evidence="6" id="KW-1185">Reference proteome</keyword>
<accession>A0A3S0R1X4</accession>
<dbReference type="Gene3D" id="1.25.40.10">
    <property type="entry name" value="Tetratricopeptide repeat domain"/>
    <property type="match status" value="1"/>
</dbReference>
<name>A0A3S0R1X4_9GAMM</name>
<keyword evidence="3" id="KW-0804">Transcription</keyword>
<organism evidence="5 6">
    <name type="scientific">Dyella choica</name>
    <dbReference type="NCBI Taxonomy" id="1927959"/>
    <lineage>
        <taxon>Bacteria</taxon>
        <taxon>Pseudomonadati</taxon>
        <taxon>Pseudomonadota</taxon>
        <taxon>Gammaproteobacteria</taxon>
        <taxon>Lysobacterales</taxon>
        <taxon>Rhodanobacteraceae</taxon>
        <taxon>Dyella</taxon>
    </lineage>
</organism>
<dbReference type="Gene3D" id="1.10.10.10">
    <property type="entry name" value="Winged helix-like DNA-binding domain superfamily/Winged helix DNA-binding domain"/>
    <property type="match status" value="1"/>
</dbReference>
<dbReference type="GO" id="GO:0003677">
    <property type="term" value="F:DNA binding"/>
    <property type="evidence" value="ECO:0007669"/>
    <property type="project" value="UniProtKB-KW"/>
</dbReference>
<dbReference type="PANTHER" id="PTHR44688">
    <property type="entry name" value="DNA-BINDING TRANSCRIPTIONAL ACTIVATOR DEVR_DOSR"/>
    <property type="match status" value="1"/>
</dbReference>
<proteinExistence type="predicted"/>
<protein>
    <submittedName>
        <fullName evidence="5">Helix-turn-helix transcriptional regulator</fullName>
    </submittedName>
</protein>
<dbReference type="InterPro" id="IPR000792">
    <property type="entry name" value="Tscrpt_reg_LuxR_C"/>
</dbReference>
<dbReference type="InterPro" id="IPR036388">
    <property type="entry name" value="WH-like_DNA-bd_sf"/>
</dbReference>
<reference evidence="5 6" key="1">
    <citation type="submission" date="2018-12" db="EMBL/GenBank/DDBJ databases">
        <title>Dyella dinghuensis sp. nov. DHOA06 and Dyella choica sp. nov. 4M-K27, isolated from forest soil.</title>
        <authorList>
            <person name="Qiu L.-H."/>
            <person name="Gao Z.-H."/>
        </authorList>
    </citation>
    <scope>NUCLEOTIDE SEQUENCE [LARGE SCALE GENOMIC DNA]</scope>
    <source>
        <strain evidence="5 6">4M-K27</strain>
    </source>
</reference>
<dbReference type="SMART" id="SM00421">
    <property type="entry name" value="HTH_LUXR"/>
    <property type="match status" value="1"/>
</dbReference>
<feature type="domain" description="HTH luxR-type" evidence="4">
    <location>
        <begin position="447"/>
        <end position="512"/>
    </location>
</feature>
<keyword evidence="1" id="KW-0805">Transcription regulation</keyword>
<dbReference type="InterPro" id="IPR011990">
    <property type="entry name" value="TPR-like_helical_dom_sf"/>
</dbReference>
<evidence type="ECO:0000256" key="3">
    <source>
        <dbReference type="ARBA" id="ARBA00023163"/>
    </source>
</evidence>
<evidence type="ECO:0000256" key="1">
    <source>
        <dbReference type="ARBA" id="ARBA00023015"/>
    </source>
</evidence>
<evidence type="ECO:0000313" key="5">
    <source>
        <dbReference type="EMBL" id="RUL72482.1"/>
    </source>
</evidence>
<dbReference type="SUPFAM" id="SSF46894">
    <property type="entry name" value="C-terminal effector domain of the bipartite response regulators"/>
    <property type="match status" value="1"/>
</dbReference>
<dbReference type="InterPro" id="IPR041617">
    <property type="entry name" value="TPR_MalT"/>
</dbReference>
<dbReference type="EMBL" id="RYYV01000015">
    <property type="protein sequence ID" value="RUL72482.1"/>
    <property type="molecule type" value="Genomic_DNA"/>
</dbReference>
<dbReference type="OrthoDB" id="1123107at2"/>
<dbReference type="PROSITE" id="PS50043">
    <property type="entry name" value="HTH_LUXR_2"/>
    <property type="match status" value="1"/>
</dbReference>
<dbReference type="RefSeq" id="WP_126686079.1">
    <property type="nucleotide sequence ID" value="NZ_RYYV01000015.1"/>
</dbReference>
<keyword evidence="2" id="KW-0238">DNA-binding</keyword>
<dbReference type="PROSITE" id="PS00622">
    <property type="entry name" value="HTH_LUXR_1"/>
    <property type="match status" value="1"/>
</dbReference>
<dbReference type="Pfam" id="PF17874">
    <property type="entry name" value="TPR_MalT"/>
    <property type="match status" value="1"/>
</dbReference>
<dbReference type="Proteomes" id="UP000274358">
    <property type="component" value="Unassembled WGS sequence"/>
</dbReference>
<comment type="caution">
    <text evidence="5">The sequence shown here is derived from an EMBL/GenBank/DDBJ whole genome shotgun (WGS) entry which is preliminary data.</text>
</comment>
<evidence type="ECO:0000259" key="4">
    <source>
        <dbReference type="PROSITE" id="PS50043"/>
    </source>
</evidence>
<dbReference type="PRINTS" id="PR00038">
    <property type="entry name" value="HTHLUXR"/>
</dbReference>
<sequence length="514" mass="56778">MNLLPVPPLATHPAELGWPRHWHDLDDPDGALRVLLDSAWHAVATLKGTDVLAAMAMLRHAFRDRERFSRDFPCDEVETLLAIGSLWEDNAEEALLRAQSVLARGTGARYRSALATVMKFAFWRTRDFRPFYELSRGKAPRGNAMSLLIAIAELSVEAAAEAEQLRFKLAERLARDALALCNTPMQAETYASLLPTCVLAQLHYEAGAVDEADALLRGRLSAIEEAGAIESALIAYILSARIAVAKGNQNIALLLLQRGEETGVQRCWPRLVLRCKADEVALHLHESRLDLAEATFQQLQNFCGSLDTKIRPKGLDKWPSQMAELRLQMANGPATSTVKSLDELRSLALHHNHPALVVRLTILLSSALHTLGQTTQAHVELLAALHQGANAGLFRSFIDDMPLIEAPLKQLWRSSGARHLGHLGPYVGRLLAAPLLHSSTRKKFRTSHRLVESLSTRETIILRLMSLGLSNKSIARELQITPETVKSHAKHIFIKLASKNRAEAVSRATELGLI</sequence>
<dbReference type="InterPro" id="IPR016032">
    <property type="entry name" value="Sig_transdc_resp-reg_C-effctor"/>
</dbReference>
<dbReference type="CDD" id="cd06170">
    <property type="entry name" value="LuxR_C_like"/>
    <property type="match status" value="1"/>
</dbReference>
<dbReference type="PANTHER" id="PTHR44688:SF16">
    <property type="entry name" value="DNA-BINDING TRANSCRIPTIONAL ACTIVATOR DEVR_DOSR"/>
    <property type="match status" value="1"/>
</dbReference>